<evidence type="ECO:0008006" key="3">
    <source>
        <dbReference type="Google" id="ProtNLM"/>
    </source>
</evidence>
<dbReference type="VEuPathDB" id="VectorBase:BGLB034687"/>
<dbReference type="VEuPathDB" id="VectorBase:BGLAX_042181"/>
<name>A0A2C9LTC2_BIOGL</name>
<dbReference type="RefSeq" id="XP_013062133.2">
    <property type="nucleotide sequence ID" value="XM_013206679.2"/>
</dbReference>
<sequence length="269" mass="30362">MNSLVALSELQAAKKEKLQKKSQCEEIKSQLIKISQLQEKKKLLASRLVLLSQGVNAADIYAGPDPRVRELYNNLWDLKEKLSAYRIIGPCGITVVEKTTDQLVVSFTSMWLHVTEAFILRVKVSESQLKVASTTIPYFIDVQSLLEHSKHLSLSQQMDNIGHKINTYIRRKGELDFVKKELESFLTVCESDEAVTNVELTLNKVCQNDKKMFIYIIYPTMDSLLPETVKIAIGNLDDTLDQGVITDLGTQLKEQPLSIALSTFVPFLT</sequence>
<dbReference type="KEGG" id="bgt:106051494"/>
<protein>
    <recommendedName>
        <fullName evidence="3">Centromere protein O</fullName>
    </recommendedName>
</protein>
<organism evidence="1 2">
    <name type="scientific">Biomphalaria glabrata</name>
    <name type="common">Bloodfluke planorb</name>
    <name type="synonym">Freshwater snail</name>
    <dbReference type="NCBI Taxonomy" id="6526"/>
    <lineage>
        <taxon>Eukaryota</taxon>
        <taxon>Metazoa</taxon>
        <taxon>Spiralia</taxon>
        <taxon>Lophotrochozoa</taxon>
        <taxon>Mollusca</taxon>
        <taxon>Gastropoda</taxon>
        <taxon>Heterobranchia</taxon>
        <taxon>Euthyneura</taxon>
        <taxon>Panpulmonata</taxon>
        <taxon>Hygrophila</taxon>
        <taxon>Lymnaeoidea</taxon>
        <taxon>Planorbidae</taxon>
        <taxon>Biomphalaria</taxon>
    </lineage>
</organism>
<evidence type="ECO:0000313" key="2">
    <source>
        <dbReference type="Proteomes" id="UP000076420"/>
    </source>
</evidence>
<proteinExistence type="predicted"/>
<evidence type="ECO:0000313" key="1">
    <source>
        <dbReference type="EnsemblMetazoa" id="BGLB034687-PC"/>
    </source>
</evidence>
<dbReference type="EnsemblMetazoa" id="BGLB034687-RC">
    <property type="protein sequence ID" value="BGLB034687-PC"/>
    <property type="gene ID" value="BGLB034687"/>
</dbReference>
<dbReference type="Proteomes" id="UP000076420">
    <property type="component" value="Unassembled WGS sequence"/>
</dbReference>
<accession>A0A2C9LTC2</accession>
<dbReference type="EnsemblMetazoa" id="BGLB034687-RA">
    <property type="protein sequence ID" value="BGLB034687-PA"/>
    <property type="gene ID" value="BGLB034687"/>
</dbReference>
<dbReference type="EnsemblMetazoa" id="BGLB034687-RB">
    <property type="protein sequence ID" value="BGLB034687-PB"/>
    <property type="gene ID" value="BGLB034687"/>
</dbReference>
<gene>
    <name evidence="1" type="primary">106051494</name>
</gene>
<dbReference type="RefSeq" id="XP_013062131.2">
    <property type="nucleotide sequence ID" value="XM_013206677.2"/>
</dbReference>
<dbReference type="OrthoDB" id="6089806at2759"/>
<dbReference type="AlphaFoldDB" id="A0A2C9LTC2"/>
<reference evidence="1" key="1">
    <citation type="submission" date="2020-05" db="UniProtKB">
        <authorList>
            <consortium name="EnsemblMetazoa"/>
        </authorList>
    </citation>
    <scope>IDENTIFICATION</scope>
    <source>
        <strain evidence="1">BB02</strain>
    </source>
</reference>